<dbReference type="Proteomes" id="UP000515561">
    <property type="component" value="Chromosome"/>
</dbReference>
<dbReference type="InterPro" id="IPR002575">
    <property type="entry name" value="Aminoglycoside_PTrfase"/>
</dbReference>
<reference evidence="2 3" key="1">
    <citation type="journal article" date="2016" name="Int. J. Syst. Evol. Microbiol.">
        <title>Descriptions of Anaerotaenia torta gen. nov., sp. nov. and Anaerocolumna cellulosilytica gen. nov., sp. nov. isolated from a methanogenic reactor of cattle waste.</title>
        <authorList>
            <person name="Uek A."/>
            <person name="Ohtaki Y."/>
            <person name="Kaku N."/>
            <person name="Ueki K."/>
        </authorList>
    </citation>
    <scope>NUCLEOTIDE SEQUENCE [LARGE SCALE GENOMIC DNA]</scope>
    <source>
        <strain evidence="2 3">SN021</strain>
    </source>
</reference>
<dbReference type="GO" id="GO:0016740">
    <property type="term" value="F:transferase activity"/>
    <property type="evidence" value="ECO:0007669"/>
    <property type="project" value="UniProtKB-KW"/>
</dbReference>
<keyword evidence="3" id="KW-1185">Reference proteome</keyword>
<dbReference type="PANTHER" id="PTHR21310">
    <property type="entry name" value="AMINOGLYCOSIDE PHOSPHOTRANSFERASE-RELATED-RELATED"/>
    <property type="match status" value="1"/>
</dbReference>
<dbReference type="InterPro" id="IPR051678">
    <property type="entry name" value="AGP_Transferase"/>
</dbReference>
<feature type="domain" description="Aminoglycoside phosphotransferase" evidence="1">
    <location>
        <begin position="30"/>
        <end position="250"/>
    </location>
</feature>
<protein>
    <submittedName>
        <fullName evidence="2">Aminoglycoside phosphotransferase</fullName>
    </submittedName>
</protein>
<dbReference type="AlphaFoldDB" id="A0A6S6QZD2"/>
<gene>
    <name evidence="2" type="ORF">acsn021_07860</name>
</gene>
<dbReference type="InterPro" id="IPR011009">
    <property type="entry name" value="Kinase-like_dom_sf"/>
</dbReference>
<name>A0A6S6QZD2_9FIRM</name>
<dbReference type="EMBL" id="AP023367">
    <property type="protein sequence ID" value="BCJ93217.1"/>
    <property type="molecule type" value="Genomic_DNA"/>
</dbReference>
<dbReference type="PANTHER" id="PTHR21310:SF15">
    <property type="entry name" value="AMINOGLYCOSIDE PHOSPHOTRANSFERASE DOMAIN-CONTAINING PROTEIN"/>
    <property type="match status" value="1"/>
</dbReference>
<organism evidence="2 3">
    <name type="scientific">Anaerocolumna cellulosilytica</name>
    <dbReference type="NCBI Taxonomy" id="433286"/>
    <lineage>
        <taxon>Bacteria</taxon>
        <taxon>Bacillati</taxon>
        <taxon>Bacillota</taxon>
        <taxon>Clostridia</taxon>
        <taxon>Lachnospirales</taxon>
        <taxon>Lachnospiraceae</taxon>
        <taxon>Anaerocolumna</taxon>
    </lineage>
</organism>
<keyword evidence="2" id="KW-0808">Transferase</keyword>
<accession>A0A6S6QZD2</accession>
<evidence type="ECO:0000313" key="2">
    <source>
        <dbReference type="EMBL" id="BCJ93217.1"/>
    </source>
</evidence>
<evidence type="ECO:0000259" key="1">
    <source>
        <dbReference type="Pfam" id="PF01636"/>
    </source>
</evidence>
<evidence type="ECO:0000313" key="3">
    <source>
        <dbReference type="Proteomes" id="UP000515561"/>
    </source>
</evidence>
<dbReference type="KEGG" id="acel:acsn021_07860"/>
<dbReference type="SUPFAM" id="SSF56112">
    <property type="entry name" value="Protein kinase-like (PK-like)"/>
    <property type="match status" value="1"/>
</dbReference>
<dbReference type="Gene3D" id="3.30.200.20">
    <property type="entry name" value="Phosphorylase Kinase, domain 1"/>
    <property type="match status" value="1"/>
</dbReference>
<dbReference type="Gene3D" id="3.90.1200.10">
    <property type="match status" value="1"/>
</dbReference>
<proteinExistence type="predicted"/>
<sequence>MESATKHKPTKEILEQMTAAAFPDSKVIDIHELKEGFFNAAYRIKLSDNREVVLKIAPPEGTTVMTHEKNIMYSEVHSMKMIQRVTKVPVAKILFYDNSKSICNAEYFFMEKLSGESFSSIKDTLDEKDKKQIQYMTGRYNAELNRVTGTKFGYYGQSDKQGEEWFTVFRSMIMDTIQDADHLSIDLHMKPETILELLEQDKPYFLEVVTPKFVHWDLWAGNVFVENNQVTGLIDFERCLWGDELIEVGFRSNYQDKDFLKGYGLEQFSESQKIRIKWYDVYLFLIVVLETDYRKYDTRDTYHYAINNLKKCIEQIKLR</sequence>
<dbReference type="Pfam" id="PF01636">
    <property type="entry name" value="APH"/>
    <property type="match status" value="1"/>
</dbReference>